<dbReference type="Proteomes" id="UP000026960">
    <property type="component" value="Chromosome 3"/>
</dbReference>
<keyword evidence="3" id="KW-1185">Reference proteome</keyword>
<accession>A0A0D3FIR9</accession>
<name>A0A0D3FIR9_9ORYZ</name>
<proteinExistence type="predicted"/>
<dbReference type="Gramene" id="OBART03G18230.1">
    <property type="protein sequence ID" value="OBART03G18230.1"/>
    <property type="gene ID" value="OBART03G18230"/>
</dbReference>
<protein>
    <recommendedName>
        <fullName evidence="4">DUF834 domain-containing protein</fullName>
    </recommendedName>
</protein>
<dbReference type="PaxDb" id="65489-OBART03G18230.1"/>
<organism evidence="2">
    <name type="scientific">Oryza barthii</name>
    <dbReference type="NCBI Taxonomy" id="65489"/>
    <lineage>
        <taxon>Eukaryota</taxon>
        <taxon>Viridiplantae</taxon>
        <taxon>Streptophyta</taxon>
        <taxon>Embryophyta</taxon>
        <taxon>Tracheophyta</taxon>
        <taxon>Spermatophyta</taxon>
        <taxon>Magnoliopsida</taxon>
        <taxon>Liliopsida</taxon>
        <taxon>Poales</taxon>
        <taxon>Poaceae</taxon>
        <taxon>BOP clade</taxon>
        <taxon>Oryzoideae</taxon>
        <taxon>Oryzeae</taxon>
        <taxon>Oryzinae</taxon>
        <taxon>Oryza</taxon>
    </lineage>
</organism>
<feature type="region of interest" description="Disordered" evidence="1">
    <location>
        <begin position="1"/>
        <end position="117"/>
    </location>
</feature>
<evidence type="ECO:0008006" key="4">
    <source>
        <dbReference type="Google" id="ProtNLM"/>
    </source>
</evidence>
<dbReference type="AlphaFoldDB" id="A0A0D3FIR9"/>
<dbReference type="EnsemblPlants" id="OBART03G18230.1">
    <property type="protein sequence ID" value="OBART03G18230.1"/>
    <property type="gene ID" value="OBART03G18230"/>
</dbReference>
<sequence>MNLIVKTLSSSRVALPRGGSGGNELRPSPLPHLSPPPRHRLSGRPAGGHKDRAQVTWGAALGGGGGDRQIRAAPIGSGGVAAGEGESDGGRDGNNDGDSEPRRVMGTVGSGDGDGAGLEAAARMATAGRIRSC</sequence>
<feature type="compositionally biased region" description="Basic and acidic residues" evidence="1">
    <location>
        <begin position="88"/>
        <end position="103"/>
    </location>
</feature>
<evidence type="ECO:0000313" key="2">
    <source>
        <dbReference type="EnsemblPlants" id="OBART03G18230.1"/>
    </source>
</evidence>
<evidence type="ECO:0000256" key="1">
    <source>
        <dbReference type="SAM" id="MobiDB-lite"/>
    </source>
</evidence>
<dbReference type="HOGENOM" id="CLU_1909867_0_0_1"/>
<evidence type="ECO:0000313" key="3">
    <source>
        <dbReference type="Proteomes" id="UP000026960"/>
    </source>
</evidence>
<reference evidence="2" key="2">
    <citation type="submission" date="2015-03" db="UniProtKB">
        <authorList>
            <consortium name="EnsemblPlants"/>
        </authorList>
    </citation>
    <scope>IDENTIFICATION</scope>
</reference>
<reference evidence="2" key="1">
    <citation type="journal article" date="2009" name="Rice">
        <title>De Novo Next Generation Sequencing of Plant Genomes.</title>
        <authorList>
            <person name="Rounsley S."/>
            <person name="Marri P.R."/>
            <person name="Yu Y."/>
            <person name="He R."/>
            <person name="Sisneros N."/>
            <person name="Goicoechea J.L."/>
            <person name="Lee S.J."/>
            <person name="Angelova A."/>
            <person name="Kudrna D."/>
            <person name="Luo M."/>
            <person name="Affourtit J."/>
            <person name="Desany B."/>
            <person name="Knight J."/>
            <person name="Niazi F."/>
            <person name="Egholm M."/>
            <person name="Wing R.A."/>
        </authorList>
    </citation>
    <scope>NUCLEOTIDE SEQUENCE [LARGE SCALE GENOMIC DNA]</scope>
    <source>
        <strain evidence="2">cv. IRGC 105608</strain>
    </source>
</reference>